<gene>
    <name evidence="1" type="primary">AVEN_203886_1</name>
    <name evidence="1" type="ORF">CEXT_430631</name>
</gene>
<dbReference type="EMBL" id="BPLR01014138">
    <property type="protein sequence ID" value="GIY66660.1"/>
    <property type="molecule type" value="Genomic_DNA"/>
</dbReference>
<accession>A0AAV4VAZ1</accession>
<reference evidence="1 2" key="1">
    <citation type="submission" date="2021-06" db="EMBL/GenBank/DDBJ databases">
        <title>Caerostris extrusa draft genome.</title>
        <authorList>
            <person name="Kono N."/>
            <person name="Arakawa K."/>
        </authorList>
    </citation>
    <scope>NUCLEOTIDE SEQUENCE [LARGE SCALE GENOMIC DNA]</scope>
</reference>
<protein>
    <submittedName>
        <fullName evidence="1">Uncharacterized protein</fullName>
    </submittedName>
</protein>
<keyword evidence="2" id="KW-1185">Reference proteome</keyword>
<evidence type="ECO:0000313" key="2">
    <source>
        <dbReference type="Proteomes" id="UP001054945"/>
    </source>
</evidence>
<organism evidence="1 2">
    <name type="scientific">Caerostris extrusa</name>
    <name type="common">Bark spider</name>
    <name type="synonym">Caerostris bankana</name>
    <dbReference type="NCBI Taxonomy" id="172846"/>
    <lineage>
        <taxon>Eukaryota</taxon>
        <taxon>Metazoa</taxon>
        <taxon>Ecdysozoa</taxon>
        <taxon>Arthropoda</taxon>
        <taxon>Chelicerata</taxon>
        <taxon>Arachnida</taxon>
        <taxon>Araneae</taxon>
        <taxon>Araneomorphae</taxon>
        <taxon>Entelegynae</taxon>
        <taxon>Araneoidea</taxon>
        <taxon>Araneidae</taxon>
        <taxon>Caerostris</taxon>
    </lineage>
</organism>
<sequence length="188" mass="21064">MTCQNVSDFEVFKEILDSSVFEVNTTFFITLSGNTVLPKGFSVDCLFLGSLLKISRPRGWKKEIPDIRAISSILSDLRLDNSRLTQLSGDNLKNLTEVRRLTFVNNSVEHVADDVFQVRPPLPPHISSFSFCLQVSKLPSALSCTFSSVPTVQTDLPPPLCRLHKLTFLLLVCCRDSLYSSLLIEKRA</sequence>
<dbReference type="AlphaFoldDB" id="A0AAV4VAZ1"/>
<evidence type="ECO:0000313" key="1">
    <source>
        <dbReference type="EMBL" id="GIY66660.1"/>
    </source>
</evidence>
<comment type="caution">
    <text evidence="1">The sequence shown here is derived from an EMBL/GenBank/DDBJ whole genome shotgun (WGS) entry which is preliminary data.</text>
</comment>
<proteinExistence type="predicted"/>
<dbReference type="Proteomes" id="UP001054945">
    <property type="component" value="Unassembled WGS sequence"/>
</dbReference>
<name>A0AAV4VAZ1_CAEEX</name>